<organism evidence="2">
    <name type="scientific">marine sediment metagenome</name>
    <dbReference type="NCBI Taxonomy" id="412755"/>
    <lineage>
        <taxon>unclassified sequences</taxon>
        <taxon>metagenomes</taxon>
        <taxon>ecological metagenomes</taxon>
    </lineage>
</organism>
<accession>X0V766</accession>
<proteinExistence type="predicted"/>
<feature type="domain" description="ASCH" evidence="1">
    <location>
        <begin position="4"/>
        <end position="81"/>
    </location>
</feature>
<dbReference type="SUPFAM" id="SSF88697">
    <property type="entry name" value="PUA domain-like"/>
    <property type="match status" value="1"/>
</dbReference>
<dbReference type="Pfam" id="PF04266">
    <property type="entry name" value="ASCH"/>
    <property type="match status" value="1"/>
</dbReference>
<evidence type="ECO:0000259" key="1">
    <source>
        <dbReference type="Pfam" id="PF04266"/>
    </source>
</evidence>
<protein>
    <recommendedName>
        <fullName evidence="1">ASCH domain-containing protein</fullName>
    </recommendedName>
</protein>
<dbReference type="InterPro" id="IPR015947">
    <property type="entry name" value="PUA-like_sf"/>
</dbReference>
<evidence type="ECO:0000313" key="2">
    <source>
        <dbReference type="EMBL" id="GAG07237.1"/>
    </source>
</evidence>
<reference evidence="2" key="1">
    <citation type="journal article" date="2014" name="Front. Microbiol.">
        <title>High frequency of phylogenetically diverse reductive dehalogenase-homologous genes in deep subseafloor sedimentary metagenomes.</title>
        <authorList>
            <person name="Kawai M."/>
            <person name="Futagami T."/>
            <person name="Toyoda A."/>
            <person name="Takaki Y."/>
            <person name="Nishi S."/>
            <person name="Hori S."/>
            <person name="Arai W."/>
            <person name="Tsubouchi T."/>
            <person name="Morono Y."/>
            <person name="Uchiyama I."/>
            <person name="Ito T."/>
            <person name="Fujiyama A."/>
            <person name="Inagaki F."/>
            <person name="Takami H."/>
        </authorList>
    </citation>
    <scope>NUCLEOTIDE SEQUENCE</scope>
    <source>
        <strain evidence="2">Expedition CK06-06</strain>
    </source>
</reference>
<comment type="caution">
    <text evidence="2">The sequence shown here is derived from an EMBL/GenBank/DDBJ whole genome shotgun (WGS) entry which is preliminary data.</text>
</comment>
<name>X0V766_9ZZZZ</name>
<dbReference type="AlphaFoldDB" id="X0V766"/>
<dbReference type="InterPro" id="IPR007374">
    <property type="entry name" value="ASCH_domain"/>
</dbReference>
<gene>
    <name evidence="2" type="ORF">S01H1_36778</name>
</gene>
<dbReference type="EMBL" id="BARS01023068">
    <property type="protein sequence ID" value="GAG07237.1"/>
    <property type="molecule type" value="Genomic_DNA"/>
</dbReference>
<dbReference type="Gene3D" id="2.30.130.30">
    <property type="entry name" value="Hypothetical protein"/>
    <property type="match status" value="1"/>
</dbReference>
<sequence length="121" mass="14122">MKALSLKQPFAELILQGKKEMELRKWNTHFRGEFLIHASKIPDKKAMKEFGFKSLPCGCIVGKAKLVGVKHYTTMKEHKKDKNLHLASNFWGNHGFILEDIKRVKEIPCKGKLNFWEFNHK</sequence>